<evidence type="ECO:0000313" key="3">
    <source>
        <dbReference type="Proteomes" id="UP000646911"/>
    </source>
</evidence>
<accession>A0ABR6ZHW1</accession>
<reference evidence="2 3" key="1">
    <citation type="submission" date="2020-08" db="EMBL/GenBank/DDBJ databases">
        <title>Novel species isolated from subtropical streams in China.</title>
        <authorList>
            <person name="Lu H."/>
        </authorList>
    </citation>
    <scope>NUCLEOTIDE SEQUENCE [LARGE SCALE GENOMIC DNA]</scope>
    <source>
        <strain evidence="2 3">NL8W</strain>
    </source>
</reference>
<name>A0ABR6ZHW1_9BURK</name>
<evidence type="ECO:0000256" key="1">
    <source>
        <dbReference type="SAM" id="SignalP"/>
    </source>
</evidence>
<keyword evidence="1" id="KW-0732">Signal</keyword>
<keyword evidence="3" id="KW-1185">Reference proteome</keyword>
<dbReference type="RefSeq" id="WP_186956985.1">
    <property type="nucleotide sequence ID" value="NZ_JACOFX010000028.1"/>
</dbReference>
<evidence type="ECO:0000313" key="2">
    <source>
        <dbReference type="EMBL" id="MBC3911274.1"/>
    </source>
</evidence>
<organism evidence="2 3">
    <name type="scientific">Undibacterium umbellatum</name>
    <dbReference type="NCBI Taxonomy" id="2762300"/>
    <lineage>
        <taxon>Bacteria</taxon>
        <taxon>Pseudomonadati</taxon>
        <taxon>Pseudomonadota</taxon>
        <taxon>Betaproteobacteria</taxon>
        <taxon>Burkholderiales</taxon>
        <taxon>Oxalobacteraceae</taxon>
        <taxon>Undibacterium</taxon>
    </lineage>
</organism>
<feature type="chain" id="PRO_5045950459" description="Secreted protein" evidence="1">
    <location>
        <begin position="45"/>
        <end position="309"/>
    </location>
</feature>
<evidence type="ECO:0008006" key="4">
    <source>
        <dbReference type="Google" id="ProtNLM"/>
    </source>
</evidence>
<protein>
    <recommendedName>
        <fullName evidence="4">Secreted protein</fullName>
    </recommendedName>
</protein>
<proteinExistence type="predicted"/>
<comment type="caution">
    <text evidence="2">The sequence shown here is derived from an EMBL/GenBank/DDBJ whole genome shotgun (WGS) entry which is preliminary data.</text>
</comment>
<dbReference type="EMBL" id="JACOFX010000028">
    <property type="protein sequence ID" value="MBC3911274.1"/>
    <property type="molecule type" value="Genomic_DNA"/>
</dbReference>
<feature type="signal peptide" evidence="1">
    <location>
        <begin position="1"/>
        <end position="44"/>
    </location>
</feature>
<sequence>MTSTANQLETRSGMKFHKKGRKIYFSSALIALCANLFFLPQAHADQTISAMAGPWPITIRTCSHDAGAVCSLTWRGKEFINDYDHGRQLQSASSFDNLGESFNPTEAGAAVPYNGVNPSPSSSILQGEWATSNVLATQTKMAFWYPVGGNQVSNHILNKRITIGLPNMPHVIEYLTQFTIPSNESHSFGVFEALTGYMPPEFSKFYTFDVRNNAVMEAPLSDGPGEQNLPVIFSTPDGGWAMGIYSPEAPQATFAGLGYGRFRFPDTVKWNNVFRIYNPSGTYHFRSYVIVGSLENVKVSMKQLYNYVH</sequence>
<gene>
    <name evidence="2" type="ORF">H8L47_27310</name>
</gene>
<dbReference type="Proteomes" id="UP000646911">
    <property type="component" value="Unassembled WGS sequence"/>
</dbReference>